<dbReference type="GO" id="GO:0050660">
    <property type="term" value="F:flavin adenine dinucleotide binding"/>
    <property type="evidence" value="ECO:0007669"/>
    <property type="project" value="InterPro"/>
</dbReference>
<feature type="chain" id="PRO_5008601923" evidence="2">
    <location>
        <begin position="20"/>
        <end position="175"/>
    </location>
</feature>
<name>A0A1B7YST7_COLHI</name>
<feature type="signal peptide" evidence="2">
    <location>
        <begin position="1"/>
        <end position="19"/>
    </location>
</feature>
<dbReference type="GeneID" id="28859377"/>
<dbReference type="InterPro" id="IPR012132">
    <property type="entry name" value="GMC_OxRdtase"/>
</dbReference>
<comment type="caution">
    <text evidence="3">The sequence shown here is derived from an EMBL/GenBank/DDBJ whole genome shotgun (WGS) entry which is preliminary data.</text>
</comment>
<dbReference type="SUPFAM" id="SSF51905">
    <property type="entry name" value="FAD/NAD(P)-binding domain"/>
    <property type="match status" value="1"/>
</dbReference>
<accession>A0A1B7YST7</accession>
<evidence type="ECO:0000313" key="4">
    <source>
        <dbReference type="Proteomes" id="UP000092177"/>
    </source>
</evidence>
<dbReference type="Gene3D" id="3.50.50.60">
    <property type="entry name" value="FAD/NAD(P)-binding domain"/>
    <property type="match status" value="1"/>
</dbReference>
<dbReference type="VEuPathDB" id="FungiDB:CH63R_00295"/>
<keyword evidence="4" id="KW-1185">Reference proteome</keyword>
<organism evidence="3 4">
    <name type="scientific">Colletotrichum higginsianum (strain IMI 349063)</name>
    <name type="common">Crucifer anthracnose fungus</name>
    <dbReference type="NCBI Taxonomy" id="759273"/>
    <lineage>
        <taxon>Eukaryota</taxon>
        <taxon>Fungi</taxon>
        <taxon>Dikarya</taxon>
        <taxon>Ascomycota</taxon>
        <taxon>Pezizomycotina</taxon>
        <taxon>Sordariomycetes</taxon>
        <taxon>Hypocreomycetidae</taxon>
        <taxon>Glomerellales</taxon>
        <taxon>Glomerellaceae</taxon>
        <taxon>Colletotrichum</taxon>
        <taxon>Colletotrichum destructivum species complex</taxon>
    </lineage>
</organism>
<dbReference type="RefSeq" id="XP_018163632.1">
    <property type="nucleotide sequence ID" value="XM_018295270.1"/>
</dbReference>
<evidence type="ECO:0000256" key="2">
    <source>
        <dbReference type="SAM" id="SignalP"/>
    </source>
</evidence>
<dbReference type="PANTHER" id="PTHR11552">
    <property type="entry name" value="GLUCOSE-METHANOL-CHOLINE GMC OXIDOREDUCTASE"/>
    <property type="match status" value="1"/>
</dbReference>
<dbReference type="KEGG" id="chig:CH63R_00295"/>
<dbReference type="OrthoDB" id="269227at2759"/>
<reference evidence="4" key="1">
    <citation type="journal article" date="2017" name="BMC Genomics">
        <title>Gapless genome assembly of Colletotrichum higginsianum reveals chromosome structure and association of transposable elements with secondary metabolite gene clusters.</title>
        <authorList>
            <person name="Dallery J.-F."/>
            <person name="Lapalu N."/>
            <person name="Zampounis A."/>
            <person name="Pigne S."/>
            <person name="Luyten I."/>
            <person name="Amselem J."/>
            <person name="Wittenberg A.H.J."/>
            <person name="Zhou S."/>
            <person name="de Queiroz M.V."/>
            <person name="Robin G.P."/>
            <person name="Auger A."/>
            <person name="Hainaut M."/>
            <person name="Henrissat B."/>
            <person name="Kim K.-T."/>
            <person name="Lee Y.-H."/>
            <person name="Lespinet O."/>
            <person name="Schwartz D.C."/>
            <person name="Thon M.R."/>
            <person name="O'Connell R.J."/>
        </authorList>
    </citation>
    <scope>NUCLEOTIDE SEQUENCE [LARGE SCALE GENOMIC DNA]</scope>
    <source>
        <strain evidence="4">IMI 349063</strain>
    </source>
</reference>
<dbReference type="PANTHER" id="PTHR11552:SF213">
    <property type="entry name" value="DEHYDROGENASE, PUTATIVE-RELATED"/>
    <property type="match status" value="1"/>
</dbReference>
<dbReference type="Proteomes" id="UP000092177">
    <property type="component" value="Chromosome 1"/>
</dbReference>
<keyword evidence="2" id="KW-0732">Signal</keyword>
<evidence type="ECO:0000313" key="3">
    <source>
        <dbReference type="EMBL" id="OBR15115.1"/>
    </source>
</evidence>
<dbReference type="InterPro" id="IPR036188">
    <property type="entry name" value="FAD/NAD-bd_sf"/>
</dbReference>
<evidence type="ECO:0000256" key="1">
    <source>
        <dbReference type="ARBA" id="ARBA00010790"/>
    </source>
</evidence>
<dbReference type="AlphaFoldDB" id="A0A1B7YST7"/>
<sequence>MRFSLVATLVTVLVDSSSAFAIPWKASPKQPRHDPFIGKRAANETLDGYDYVVVGSGPGGGPVAANLAIAGFKVLLIDAGGDSGDSWTEKVPALHLMSTEFQDTRWNYFVNHYPDPEQQKRDSKMTYEMPDGSFYVGLDPPAEAKPLGVWYPRAGTLGGCSRHNALISVNAHDSD</sequence>
<comment type="similarity">
    <text evidence="1">Belongs to the GMC oxidoreductase family.</text>
</comment>
<gene>
    <name evidence="3" type="ORF">CH63R_00295</name>
</gene>
<proteinExistence type="inferred from homology"/>
<protein>
    <submittedName>
        <fullName evidence="3">Choline dehydrogenase</fullName>
    </submittedName>
</protein>
<dbReference type="EMBL" id="LTAN01000001">
    <property type="protein sequence ID" value="OBR15115.1"/>
    <property type="molecule type" value="Genomic_DNA"/>
</dbReference>
<dbReference type="GO" id="GO:0016491">
    <property type="term" value="F:oxidoreductase activity"/>
    <property type="evidence" value="ECO:0007669"/>
    <property type="project" value="TreeGrafter"/>
</dbReference>